<evidence type="ECO:0000313" key="2">
    <source>
        <dbReference type="EMBL" id="AKH46638.1"/>
    </source>
</evidence>
<sequence>MFPIRARQRRPRCSRRIVARMVGLMQGEILRSLRGLGRAPSQVPGDHPRRRDRAGAGRATAASSTRGSLGDSGRSGESGEQGSVMWVSTRPWWDCSGRRRGEHADEGA</sequence>
<evidence type="ECO:0000256" key="1">
    <source>
        <dbReference type="SAM" id="MobiDB-lite"/>
    </source>
</evidence>
<feature type="compositionally biased region" description="Low complexity" evidence="1">
    <location>
        <begin position="56"/>
        <end position="72"/>
    </location>
</feature>
<reference evidence="2" key="2">
    <citation type="submission" date="2015-03" db="EMBL/GenBank/DDBJ databases">
        <authorList>
            <person name="Chow C.-E.T."/>
            <person name="Winget D.M."/>
            <person name="White R.A.III."/>
            <person name="Hallam S.J."/>
            <person name="Suttle C.A."/>
        </authorList>
    </citation>
    <scope>NUCLEOTIDE SEQUENCE</scope>
    <source>
        <strain evidence="2">Anoxic2_1</strain>
    </source>
</reference>
<protein>
    <submittedName>
        <fullName evidence="2">Uncharacterized protein</fullName>
    </submittedName>
</protein>
<name>A0A0F7L561_9VIRU</name>
<reference evidence="2" key="1">
    <citation type="journal article" date="2015" name="Front. Microbiol.">
        <title>Combining genomic sequencing methods to explore viral diversity and reveal potential virus-host interactions.</title>
        <authorList>
            <person name="Chow C.E."/>
            <person name="Winget D.M."/>
            <person name="White R.A.III."/>
            <person name="Hallam S.J."/>
            <person name="Suttle C.A."/>
        </authorList>
    </citation>
    <scope>NUCLEOTIDE SEQUENCE</scope>
    <source>
        <strain evidence="2">Anoxic2_1</strain>
    </source>
</reference>
<feature type="compositionally biased region" description="Basic and acidic residues" evidence="1">
    <location>
        <begin position="46"/>
        <end position="55"/>
    </location>
</feature>
<feature type="region of interest" description="Disordered" evidence="1">
    <location>
        <begin position="34"/>
        <end position="85"/>
    </location>
</feature>
<accession>A0A0F7L561</accession>
<proteinExistence type="predicted"/>
<dbReference type="EMBL" id="KR029585">
    <property type="protein sequence ID" value="AKH46638.1"/>
    <property type="molecule type" value="Genomic_DNA"/>
</dbReference>
<organism evidence="2">
    <name type="scientific">uncultured marine virus</name>
    <dbReference type="NCBI Taxonomy" id="186617"/>
    <lineage>
        <taxon>Viruses</taxon>
        <taxon>environmental samples</taxon>
    </lineage>
</organism>